<evidence type="ECO:0000259" key="1">
    <source>
        <dbReference type="Pfam" id="PF01636"/>
    </source>
</evidence>
<evidence type="ECO:0000313" key="2">
    <source>
        <dbReference type="EMBL" id="CAA7257335.1"/>
    </source>
</evidence>
<dbReference type="OrthoDB" id="8300194at2759"/>
<accession>A0A8S0WTZ8</accession>
<name>A0A8S0WTZ8_CYCAE</name>
<dbReference type="CDD" id="cd05120">
    <property type="entry name" value="APH_ChoK_like"/>
    <property type="match status" value="1"/>
</dbReference>
<proteinExistence type="predicted"/>
<dbReference type="Pfam" id="PF01636">
    <property type="entry name" value="APH"/>
    <property type="match status" value="1"/>
</dbReference>
<protein>
    <recommendedName>
        <fullName evidence="1">Aminoglycoside phosphotransferase domain-containing protein</fullName>
    </recommendedName>
</protein>
<dbReference type="EMBL" id="CACVBS010000001">
    <property type="protein sequence ID" value="CAA7257335.1"/>
    <property type="molecule type" value="Genomic_DNA"/>
</dbReference>
<dbReference type="Gene3D" id="3.90.1200.10">
    <property type="match status" value="1"/>
</dbReference>
<feature type="domain" description="Aminoglycoside phosphotransferase" evidence="1">
    <location>
        <begin position="41"/>
        <end position="256"/>
    </location>
</feature>
<sequence>MVPHGPKTQWFIWTIVAPLWRGALPFINFVKSCSPFTDLSTFKVTLGRFIFVKYSPHAETEAATMRFVRDRTTIPVPRVWGVLTFQGLPYLFMSRLPGRDLRFPEALGSLSDAGKDRVLDQLKGFVEQLRALEPPTKPPFICSVLGGPVLDHRLSTTGPYGPYRDEAQFNSQRRQGLTVEQYAVYSKFSPEVLDAVRRAHAIRHPIVFTHNDLHRGNILIEGDRVTGIVDWECAGWFPAHWEYVKALFLIYDPKDPWLKDVPTFIPAFEFEANVDMNHVGWTRDWIGVVLEPGFDENIGFPVAESLI</sequence>
<dbReference type="PANTHER" id="PTHR21310:SF15">
    <property type="entry name" value="AMINOGLYCOSIDE PHOSPHOTRANSFERASE DOMAIN-CONTAINING PROTEIN"/>
    <property type="match status" value="1"/>
</dbReference>
<dbReference type="Proteomes" id="UP000467700">
    <property type="component" value="Unassembled WGS sequence"/>
</dbReference>
<dbReference type="InterPro" id="IPR011009">
    <property type="entry name" value="Kinase-like_dom_sf"/>
</dbReference>
<dbReference type="InterPro" id="IPR002575">
    <property type="entry name" value="Aminoglycoside_PTrfase"/>
</dbReference>
<dbReference type="InterPro" id="IPR051678">
    <property type="entry name" value="AGP_Transferase"/>
</dbReference>
<comment type="caution">
    <text evidence="2">The sequence shown here is derived from an EMBL/GenBank/DDBJ whole genome shotgun (WGS) entry which is preliminary data.</text>
</comment>
<dbReference type="AlphaFoldDB" id="A0A8S0WTZ8"/>
<dbReference type="PANTHER" id="PTHR21310">
    <property type="entry name" value="AMINOGLYCOSIDE PHOSPHOTRANSFERASE-RELATED-RELATED"/>
    <property type="match status" value="1"/>
</dbReference>
<gene>
    <name evidence="2" type="ORF">AAE3_LOCUS591</name>
</gene>
<evidence type="ECO:0000313" key="3">
    <source>
        <dbReference type="Proteomes" id="UP000467700"/>
    </source>
</evidence>
<keyword evidence="3" id="KW-1185">Reference proteome</keyword>
<dbReference type="SUPFAM" id="SSF56112">
    <property type="entry name" value="Protein kinase-like (PK-like)"/>
    <property type="match status" value="1"/>
</dbReference>
<reference evidence="2 3" key="1">
    <citation type="submission" date="2020-01" db="EMBL/GenBank/DDBJ databases">
        <authorList>
            <person name="Gupta K D."/>
        </authorList>
    </citation>
    <scope>NUCLEOTIDE SEQUENCE [LARGE SCALE GENOMIC DNA]</scope>
</reference>
<organism evidence="2 3">
    <name type="scientific">Cyclocybe aegerita</name>
    <name type="common">Black poplar mushroom</name>
    <name type="synonym">Agrocybe aegerita</name>
    <dbReference type="NCBI Taxonomy" id="1973307"/>
    <lineage>
        <taxon>Eukaryota</taxon>
        <taxon>Fungi</taxon>
        <taxon>Dikarya</taxon>
        <taxon>Basidiomycota</taxon>
        <taxon>Agaricomycotina</taxon>
        <taxon>Agaricomycetes</taxon>
        <taxon>Agaricomycetidae</taxon>
        <taxon>Agaricales</taxon>
        <taxon>Agaricineae</taxon>
        <taxon>Bolbitiaceae</taxon>
        <taxon>Cyclocybe</taxon>
    </lineage>
</organism>